<proteinExistence type="predicted"/>
<dbReference type="PANTHER" id="PTHR43873:SF1">
    <property type="entry name" value="COBYRINATE A,C-DIAMIDE SYNTHASE"/>
    <property type="match status" value="1"/>
</dbReference>
<dbReference type="PANTHER" id="PTHR43873">
    <property type="entry name" value="COBYRINATE A,C-DIAMIDE SYNTHASE"/>
    <property type="match status" value="1"/>
</dbReference>
<dbReference type="Pfam" id="PF13500">
    <property type="entry name" value="AAA_26"/>
    <property type="match status" value="1"/>
</dbReference>
<dbReference type="Gene3D" id="3.40.50.300">
    <property type="entry name" value="P-loop containing nucleotide triphosphate hydrolases"/>
    <property type="match status" value="1"/>
</dbReference>
<dbReference type="SUPFAM" id="SSF52540">
    <property type="entry name" value="P-loop containing nucleoside triphosphate hydrolases"/>
    <property type="match status" value="1"/>
</dbReference>
<dbReference type="CDD" id="cd03130">
    <property type="entry name" value="GATase1_CobB"/>
    <property type="match status" value="1"/>
</dbReference>
<dbReference type="EC" id="6.3.1.-" evidence="3"/>
<dbReference type="InterPro" id="IPR011698">
    <property type="entry name" value="GATase_3"/>
</dbReference>
<dbReference type="Gene3D" id="3.40.50.880">
    <property type="match status" value="1"/>
</dbReference>
<dbReference type="PROSITE" id="PS51274">
    <property type="entry name" value="GATASE_COBBQ"/>
    <property type="match status" value="1"/>
</dbReference>
<evidence type="ECO:0000259" key="2">
    <source>
        <dbReference type="Pfam" id="PF07685"/>
    </source>
</evidence>
<dbReference type="InterPro" id="IPR004484">
    <property type="entry name" value="CbiA/CobB_synth"/>
</dbReference>
<dbReference type="InterPro" id="IPR029062">
    <property type="entry name" value="Class_I_gatase-like"/>
</dbReference>
<sequence>MVDPDAVFANFVAHADGMDIAVIEGNRGLFDGKDVSGTQSTAELAKLLKAPVVLVVNAKKSTRTIAALVKGCIDFDPDVNVAGIILNRVAGKRHLGILRDSIAKYCGVPVVGAIPNLGDDSALIPGRHLGLITPSEYEYGAELRSMLLDIADNHLDVDGISEIAGAAETITSVRPDRPRGSSGNARIGYFKDSVFTFYYPENLEALERNGGQLVPVSSIADTGLPNVDALYIGGGFPETHADQLAGNRPMMESVRRAAAAGMPIYAECGGLIYLARSLKFEDRVYPMTGLFPIDLAMHAKPVGHGYTSIRVSAPNPFYPVGTSIRGHEFHYSGPEGGMQEVETCMKVEAGVGLGDARDGMVYANTLACYTHIHADGVEDWVSSMVSNAADYEMKRRDRKTENGTMGGGSQLVAI</sequence>
<accession>Q3IBL5</accession>
<dbReference type="Pfam" id="PF07685">
    <property type="entry name" value="GATase_3"/>
    <property type="match status" value="1"/>
</dbReference>
<gene>
    <name evidence="3" type="primary">dsrN</name>
    <name evidence="3" type="ORF">39f70007</name>
</gene>
<dbReference type="SUPFAM" id="SSF52317">
    <property type="entry name" value="Class I glutamine amidotransferase-like"/>
    <property type="match status" value="1"/>
</dbReference>
<protein>
    <submittedName>
        <fullName evidence="3">Cobyrinic acid a,c-diamide synthase/siroheme a-amid synthase</fullName>
        <ecNumber evidence="3">6.3.1.-</ecNumber>
    </submittedName>
</protein>
<dbReference type="InterPro" id="IPR027417">
    <property type="entry name" value="P-loop_NTPase"/>
</dbReference>
<organism evidence="3">
    <name type="scientific">uncultured sulfate-reducing bacterium</name>
    <dbReference type="NCBI Taxonomy" id="153939"/>
    <lineage>
        <taxon>Bacteria</taxon>
        <taxon>environmental samples</taxon>
    </lineage>
</organism>
<evidence type="ECO:0000256" key="1">
    <source>
        <dbReference type="ARBA" id="ARBA00022962"/>
    </source>
</evidence>
<dbReference type="AlphaFoldDB" id="Q3IBL5"/>
<evidence type="ECO:0000313" key="3">
    <source>
        <dbReference type="EMBL" id="CAJ31165.1"/>
    </source>
</evidence>
<dbReference type="NCBIfam" id="NF002204">
    <property type="entry name" value="PRK01077.1"/>
    <property type="match status" value="1"/>
</dbReference>
<keyword evidence="1" id="KW-0315">Glutamine amidotransferase</keyword>
<dbReference type="NCBIfam" id="TIGR00379">
    <property type="entry name" value="cobB"/>
    <property type="match status" value="1"/>
</dbReference>
<dbReference type="EMBL" id="CT025835">
    <property type="protein sequence ID" value="CAJ31165.1"/>
    <property type="molecule type" value="Genomic_DNA"/>
</dbReference>
<feature type="domain" description="CobB/CobQ-like glutamine amidotransferase" evidence="2">
    <location>
        <begin position="186"/>
        <end position="375"/>
    </location>
</feature>
<reference evidence="3" key="1">
    <citation type="journal article" date="2005" name="J. Bacteriol.">
        <title>Clustered genes related to sulfate respiration in uncultured prokaryotes support the theory of their concomitant horizontal transfer.</title>
        <authorList>
            <person name="Mussmann M."/>
            <person name="Richter M."/>
            <person name="Lombardot T."/>
            <person name="Meyerdierks A."/>
            <person name="Kuever J."/>
            <person name="Kube M."/>
            <person name="Glockner F.O."/>
            <person name="Amann R."/>
        </authorList>
    </citation>
    <scope>NUCLEOTIDE SEQUENCE</scope>
</reference>
<keyword evidence="3" id="KW-0436">Ligase</keyword>
<name>Q3IBL5_9BACT</name>
<dbReference type="GO" id="GO:0042242">
    <property type="term" value="F:cobyrinic acid a,c-diamide synthase activity"/>
    <property type="evidence" value="ECO:0007669"/>
    <property type="project" value="InterPro"/>
</dbReference>